<feature type="transmembrane region" description="Helical" evidence="7">
    <location>
        <begin position="423"/>
        <end position="443"/>
    </location>
</feature>
<dbReference type="InterPro" id="IPR003856">
    <property type="entry name" value="LPS_length_determ_N"/>
</dbReference>
<evidence type="ECO:0000256" key="1">
    <source>
        <dbReference type="ARBA" id="ARBA00004651"/>
    </source>
</evidence>
<gene>
    <name evidence="9" type="ORF">NG895_25605</name>
</gene>
<dbReference type="Proteomes" id="UP001155241">
    <property type="component" value="Unassembled WGS sequence"/>
</dbReference>
<organism evidence="9 10">
    <name type="scientific">Aeoliella straminimaris</name>
    <dbReference type="NCBI Taxonomy" id="2954799"/>
    <lineage>
        <taxon>Bacteria</taxon>
        <taxon>Pseudomonadati</taxon>
        <taxon>Planctomycetota</taxon>
        <taxon>Planctomycetia</taxon>
        <taxon>Pirellulales</taxon>
        <taxon>Lacipirellulaceae</taxon>
        <taxon>Aeoliella</taxon>
    </lineage>
</organism>
<dbReference type="GO" id="GO:0005886">
    <property type="term" value="C:plasma membrane"/>
    <property type="evidence" value="ECO:0007669"/>
    <property type="project" value="UniProtKB-SubCell"/>
</dbReference>
<accession>A0A9X2JIY4</accession>
<keyword evidence="3 7" id="KW-0812">Transmembrane</keyword>
<dbReference type="PANTHER" id="PTHR32309">
    <property type="entry name" value="TYROSINE-PROTEIN KINASE"/>
    <property type="match status" value="1"/>
</dbReference>
<dbReference type="AlphaFoldDB" id="A0A9X2JIY4"/>
<dbReference type="EMBL" id="JAMXLR010000091">
    <property type="protein sequence ID" value="MCO6047291.1"/>
    <property type="molecule type" value="Genomic_DNA"/>
</dbReference>
<evidence type="ECO:0000256" key="7">
    <source>
        <dbReference type="SAM" id="Phobius"/>
    </source>
</evidence>
<dbReference type="InterPro" id="IPR050445">
    <property type="entry name" value="Bact_polysacc_biosynth/exp"/>
</dbReference>
<feature type="transmembrane region" description="Helical" evidence="7">
    <location>
        <begin position="23"/>
        <end position="42"/>
    </location>
</feature>
<evidence type="ECO:0000256" key="4">
    <source>
        <dbReference type="ARBA" id="ARBA00022989"/>
    </source>
</evidence>
<reference evidence="9" key="1">
    <citation type="submission" date="2022-06" db="EMBL/GenBank/DDBJ databases">
        <title>Aeoliella straminimaris, a novel planctomycete from sediments.</title>
        <authorList>
            <person name="Vitorino I.R."/>
            <person name="Lage O.M."/>
        </authorList>
    </citation>
    <scope>NUCLEOTIDE SEQUENCE</scope>
    <source>
        <strain evidence="9">ICT_H6.2</strain>
    </source>
</reference>
<evidence type="ECO:0000256" key="5">
    <source>
        <dbReference type="ARBA" id="ARBA00023136"/>
    </source>
</evidence>
<keyword evidence="2" id="KW-1003">Cell membrane</keyword>
<evidence type="ECO:0000313" key="10">
    <source>
        <dbReference type="Proteomes" id="UP001155241"/>
    </source>
</evidence>
<keyword evidence="5 7" id="KW-0472">Membrane</keyword>
<evidence type="ECO:0000256" key="2">
    <source>
        <dbReference type="ARBA" id="ARBA00022475"/>
    </source>
</evidence>
<feature type="coiled-coil region" evidence="6">
    <location>
        <begin position="375"/>
        <end position="402"/>
    </location>
</feature>
<comment type="caution">
    <text evidence="9">The sequence shown here is derived from an EMBL/GenBank/DDBJ whole genome shotgun (WGS) entry which is preliminary data.</text>
</comment>
<name>A0A9X2JIY4_9BACT</name>
<keyword evidence="4 7" id="KW-1133">Transmembrane helix</keyword>
<feature type="domain" description="Polysaccharide chain length determinant N-terminal" evidence="8">
    <location>
        <begin position="12"/>
        <end position="99"/>
    </location>
</feature>
<proteinExistence type="predicted"/>
<dbReference type="Pfam" id="PF02706">
    <property type="entry name" value="Wzz"/>
    <property type="match status" value="1"/>
</dbReference>
<evidence type="ECO:0000256" key="3">
    <source>
        <dbReference type="ARBA" id="ARBA00022692"/>
    </source>
</evidence>
<evidence type="ECO:0000259" key="8">
    <source>
        <dbReference type="Pfam" id="PF02706"/>
    </source>
</evidence>
<keyword evidence="10" id="KW-1185">Reference proteome</keyword>
<keyword evidence="6" id="KW-0175">Coiled coil</keyword>
<sequence>MQRPAVQSLSPRDLFQMVIRHRWLWITPMIATAVLAGCYSLVMPRKWKATQGLLIRPEAASLGGGRLGKFSDLSEMKTVQETLLELARSKTVVTETLQKVGPAKSWRAKSQWPTPQDVADFRDAMVMTPPGGAEFGKTEVFYLGVLDKSPERAAALTTSLAEALEVRTKEIRQKQADSMIAELDQGVDQAETELDKDIAKLTKFETSVGADLVDLRNLTNPIGGASESSQNNVAILAEIRANEAERARSEKLLAVLREAQGDPAKFVATPASLLTSQPAVDRLKQGLIEAQLKTARLLGKLAPEHPYVLAAKEAETQVRERLHSELGTAISGLEIELELGQQRAETLQARLAKNHESQKNLARHRAAYAKLVAAVDNQTQLVDAARNRLADAEVHLAGAQSASVLSRIDDVESGLKPVGPGRATIVAAGGLFGMLLGFGLVFVKYGPQRQTDEQLNAVPDDVATPAQPEGGQAAFGFNRPAPASATLADAIATGFDAHR</sequence>
<comment type="subcellular location">
    <subcellularLocation>
        <location evidence="1">Cell membrane</location>
        <topology evidence="1">Multi-pass membrane protein</topology>
    </subcellularLocation>
</comment>
<evidence type="ECO:0000256" key="6">
    <source>
        <dbReference type="SAM" id="Coils"/>
    </source>
</evidence>
<dbReference type="RefSeq" id="WP_252855404.1">
    <property type="nucleotide sequence ID" value="NZ_JAMXLR010000091.1"/>
</dbReference>
<protein>
    <submittedName>
        <fullName evidence="9">Wzz/FepE/Etk N-terminal domain-containing protein</fullName>
    </submittedName>
</protein>
<evidence type="ECO:0000313" key="9">
    <source>
        <dbReference type="EMBL" id="MCO6047291.1"/>
    </source>
</evidence>
<dbReference type="PANTHER" id="PTHR32309:SF31">
    <property type="entry name" value="CAPSULAR EXOPOLYSACCHARIDE FAMILY"/>
    <property type="match status" value="1"/>
</dbReference>